<dbReference type="AlphaFoldDB" id="A0A3P3T9N4"/>
<organism evidence="1 2">
    <name type="scientific">Paenibacillus oralis</name>
    <dbReference type="NCBI Taxonomy" id="2490856"/>
    <lineage>
        <taxon>Bacteria</taxon>
        <taxon>Bacillati</taxon>
        <taxon>Bacillota</taxon>
        <taxon>Bacilli</taxon>
        <taxon>Bacillales</taxon>
        <taxon>Paenibacillaceae</taxon>
        <taxon>Paenibacillus</taxon>
    </lineage>
</organism>
<dbReference type="Proteomes" id="UP000267017">
    <property type="component" value="Unassembled WGS sequence"/>
</dbReference>
<proteinExistence type="predicted"/>
<evidence type="ECO:0000313" key="1">
    <source>
        <dbReference type="EMBL" id="RRJ54765.1"/>
    </source>
</evidence>
<gene>
    <name evidence="1" type="ORF">EHV15_34805</name>
</gene>
<sequence>MFSKNKKFIVTMHPVFENAINRAKELESHLPRAMLEFISNESDMANDRRKRSLNVVTAIAEDVIHIVHPAPEDAVKLEMSIRTDIGIEGIYCPNGWFVKNGPDSSPQKYRVNTIVPPRYLAALVCKNMLETLKSDRQGTVSIFSGEIKSEEYKQTFRVTREFGVKFYDGDKILDILVFEETGEDNHDLFVRKMNKVTALMDQFYYEVSGMHPSLKMQIEVDFDKSGLLCPTNFEFVDPEANLTFNQ</sequence>
<comment type="caution">
    <text evidence="1">The sequence shown here is derived from an EMBL/GenBank/DDBJ whole genome shotgun (WGS) entry which is preliminary data.</text>
</comment>
<accession>A0A3P3T9N4</accession>
<reference evidence="1 2" key="1">
    <citation type="submission" date="2018-11" db="EMBL/GenBank/DDBJ databases">
        <title>Genome sequencing of Paenibacillus sp. KCOM 3021 (= ChDC PVNT-B20).</title>
        <authorList>
            <person name="Kook J.-K."/>
            <person name="Park S.-N."/>
            <person name="Lim Y.K."/>
        </authorList>
    </citation>
    <scope>NUCLEOTIDE SEQUENCE [LARGE SCALE GENOMIC DNA]</scope>
    <source>
        <strain evidence="1 2">KCOM 3021</strain>
    </source>
</reference>
<evidence type="ECO:0000313" key="2">
    <source>
        <dbReference type="Proteomes" id="UP000267017"/>
    </source>
</evidence>
<protein>
    <submittedName>
        <fullName evidence="1">Uncharacterized protein</fullName>
    </submittedName>
</protein>
<name>A0A3P3T9N4_9BACL</name>
<dbReference type="RefSeq" id="WP_128635850.1">
    <property type="nucleotide sequence ID" value="NZ_RRCN01000002.1"/>
</dbReference>
<dbReference type="EMBL" id="RRCN01000002">
    <property type="protein sequence ID" value="RRJ54765.1"/>
    <property type="molecule type" value="Genomic_DNA"/>
</dbReference>
<keyword evidence="2" id="KW-1185">Reference proteome</keyword>